<dbReference type="GeneID" id="112049803"/>
<dbReference type="Proteomes" id="UP001652582">
    <property type="component" value="Chromosome 18"/>
</dbReference>
<feature type="region of interest" description="Disordered" evidence="1">
    <location>
        <begin position="87"/>
        <end position="134"/>
    </location>
</feature>
<feature type="chain" id="PRO_5026835144" evidence="2">
    <location>
        <begin position="21"/>
        <end position="551"/>
    </location>
</feature>
<proteinExistence type="predicted"/>
<keyword evidence="3" id="KW-1185">Reference proteome</keyword>
<feature type="signal peptide" evidence="2">
    <location>
        <begin position="1"/>
        <end position="20"/>
    </location>
</feature>
<dbReference type="KEGG" id="bany:112049803"/>
<name>A0A6J1N788_BICAN</name>
<feature type="compositionally biased region" description="Basic and acidic residues" evidence="1">
    <location>
        <begin position="157"/>
        <end position="178"/>
    </location>
</feature>
<evidence type="ECO:0000313" key="3">
    <source>
        <dbReference type="Proteomes" id="UP001652582"/>
    </source>
</evidence>
<dbReference type="RefSeq" id="XP_023943610.1">
    <property type="nucleotide sequence ID" value="XM_024087842.2"/>
</dbReference>
<reference evidence="4" key="1">
    <citation type="submission" date="2025-08" db="UniProtKB">
        <authorList>
            <consortium name="RefSeq"/>
        </authorList>
    </citation>
    <scope>IDENTIFICATION</scope>
</reference>
<feature type="compositionally biased region" description="Basic and acidic residues" evidence="1">
    <location>
        <begin position="87"/>
        <end position="132"/>
    </location>
</feature>
<dbReference type="AlphaFoldDB" id="A0A6J1N788"/>
<protein>
    <submittedName>
        <fullName evidence="4">Cylicin-1-like</fullName>
    </submittedName>
</protein>
<evidence type="ECO:0000256" key="2">
    <source>
        <dbReference type="SAM" id="SignalP"/>
    </source>
</evidence>
<keyword evidence="2" id="KW-0732">Signal</keyword>
<feature type="region of interest" description="Disordered" evidence="1">
    <location>
        <begin position="157"/>
        <end position="241"/>
    </location>
</feature>
<organism evidence="3 4">
    <name type="scientific">Bicyclus anynana</name>
    <name type="common">Squinting bush brown butterfly</name>
    <dbReference type="NCBI Taxonomy" id="110368"/>
    <lineage>
        <taxon>Eukaryota</taxon>
        <taxon>Metazoa</taxon>
        <taxon>Ecdysozoa</taxon>
        <taxon>Arthropoda</taxon>
        <taxon>Hexapoda</taxon>
        <taxon>Insecta</taxon>
        <taxon>Pterygota</taxon>
        <taxon>Neoptera</taxon>
        <taxon>Endopterygota</taxon>
        <taxon>Lepidoptera</taxon>
        <taxon>Glossata</taxon>
        <taxon>Ditrysia</taxon>
        <taxon>Papilionoidea</taxon>
        <taxon>Nymphalidae</taxon>
        <taxon>Satyrinae</taxon>
        <taxon>Satyrini</taxon>
        <taxon>Mycalesina</taxon>
        <taxon>Bicyclus</taxon>
    </lineage>
</organism>
<feature type="compositionally biased region" description="Basic and acidic residues" evidence="1">
    <location>
        <begin position="192"/>
        <end position="225"/>
    </location>
</feature>
<gene>
    <name evidence="4" type="primary">LOC112049803</name>
</gene>
<evidence type="ECO:0000313" key="4">
    <source>
        <dbReference type="RefSeq" id="XP_023943610.1"/>
    </source>
</evidence>
<dbReference type="OrthoDB" id="6921094at2759"/>
<accession>A0A6J1N788</accession>
<evidence type="ECO:0000256" key="1">
    <source>
        <dbReference type="SAM" id="MobiDB-lite"/>
    </source>
</evidence>
<sequence length="551" mass="63001">MNRTIVIFHILVSTITIAKSIDEATIKAEDDNREIALNLWSADGNFSLTTNDDVLKTSDINNMYTPLETKVAKNRSLKEEIDNDNFSKADINKENQVKSKPNESLEYKKSGDDDKIGEKTKATRRSESKDVPKILPASKVEDIKSTYGKDVTELIEKNKSSSEVEDVKLNDGREKSQSVDKSNPPPKTVVIKSKDDNQSVEKNKSSSKEEDFKSKDAKEETKSIEKSVPPPEVEDVASKDGKKESKLVENFDHIENKRISDKLNDVDSTTTTTTVTPFTSEERNTDYYLENDSNDSSDNFAPIENFEKKRFPINYESNTAWDLLDDMLPSRRMFSQPDDFNKDYKEKPSVKNFQNEDSIEEIFGENVVTPRNSNQHVSSIAPVMISQLQSKPVIPHTHISLLPGRRLIGNIPRIHPPFPIDYRRLNQARNIEDRQNLQLETDHRFENNNFRINQNNDFEKPYQSDVIKDVEDYNSKEESNAYAYAPAVSVASNPSEVANSLFAKLIDASEHPQRLNPNFNVQPIPNVPFNNNLWNNYFAIPVYKYVNGFWR</sequence>